<reference evidence="1 2" key="1">
    <citation type="journal article" date="2010" name="Science">
        <title>Genomic comparison of the ants Camponotus floridanus and Harpegnathos saltator.</title>
        <authorList>
            <person name="Bonasio R."/>
            <person name="Zhang G."/>
            <person name="Ye C."/>
            <person name="Mutti N.S."/>
            <person name="Fang X."/>
            <person name="Qin N."/>
            <person name="Donahue G."/>
            <person name="Yang P."/>
            <person name="Li Q."/>
            <person name="Li C."/>
            <person name="Zhang P."/>
            <person name="Huang Z."/>
            <person name="Berger S.L."/>
            <person name="Reinberg D."/>
            <person name="Wang J."/>
            <person name="Liebig J."/>
        </authorList>
    </citation>
    <scope>NUCLEOTIDE SEQUENCE [LARGE SCALE GENOMIC DNA]</scope>
    <source>
        <strain evidence="2">C129</strain>
    </source>
</reference>
<protein>
    <submittedName>
        <fullName evidence="1">Uncharacterized protein</fullName>
    </submittedName>
</protein>
<accession>E2A504</accession>
<dbReference type="AlphaFoldDB" id="E2A504"/>
<proteinExistence type="predicted"/>
<keyword evidence="2" id="KW-1185">Reference proteome</keyword>
<evidence type="ECO:0000313" key="1">
    <source>
        <dbReference type="EMBL" id="EFN71491.1"/>
    </source>
</evidence>
<dbReference type="InParanoid" id="E2A504"/>
<dbReference type="EMBL" id="GL436778">
    <property type="protein sequence ID" value="EFN71491.1"/>
    <property type="molecule type" value="Genomic_DNA"/>
</dbReference>
<gene>
    <name evidence="1" type="ORF">EAG_14431</name>
</gene>
<sequence>MKWTLSEKLKGPAAVCVTVPHRALTAPRRVASLKSRLAPTCPTRGNADWPLLPATAAIGTLIELLENFP</sequence>
<name>E2A504_CAMFO</name>
<evidence type="ECO:0000313" key="2">
    <source>
        <dbReference type="Proteomes" id="UP000000311"/>
    </source>
</evidence>
<dbReference type="Proteomes" id="UP000000311">
    <property type="component" value="Unassembled WGS sequence"/>
</dbReference>
<organism evidence="2">
    <name type="scientific">Camponotus floridanus</name>
    <name type="common">Florida carpenter ant</name>
    <dbReference type="NCBI Taxonomy" id="104421"/>
    <lineage>
        <taxon>Eukaryota</taxon>
        <taxon>Metazoa</taxon>
        <taxon>Ecdysozoa</taxon>
        <taxon>Arthropoda</taxon>
        <taxon>Hexapoda</taxon>
        <taxon>Insecta</taxon>
        <taxon>Pterygota</taxon>
        <taxon>Neoptera</taxon>
        <taxon>Endopterygota</taxon>
        <taxon>Hymenoptera</taxon>
        <taxon>Apocrita</taxon>
        <taxon>Aculeata</taxon>
        <taxon>Formicoidea</taxon>
        <taxon>Formicidae</taxon>
        <taxon>Formicinae</taxon>
        <taxon>Camponotus</taxon>
    </lineage>
</organism>